<proteinExistence type="predicted"/>
<evidence type="ECO:0000256" key="3">
    <source>
        <dbReference type="SAM" id="Phobius"/>
    </source>
</evidence>
<evidence type="ECO:0000313" key="4">
    <source>
        <dbReference type="EMBL" id="MBF9068096.1"/>
    </source>
</evidence>
<feature type="active site" description="Proton donor/acceptor" evidence="2">
    <location>
        <position position="121"/>
    </location>
</feature>
<dbReference type="GO" id="GO:0016787">
    <property type="term" value="F:hydrolase activity"/>
    <property type="evidence" value="ECO:0007669"/>
    <property type="project" value="UniProtKB-KW"/>
</dbReference>
<dbReference type="InterPro" id="IPR042003">
    <property type="entry name" value="Sortase_E"/>
</dbReference>
<organism evidence="4 5">
    <name type="scientific">Streptacidiphilus fuscans</name>
    <dbReference type="NCBI Taxonomy" id="2789292"/>
    <lineage>
        <taxon>Bacteria</taxon>
        <taxon>Bacillati</taxon>
        <taxon>Actinomycetota</taxon>
        <taxon>Actinomycetes</taxon>
        <taxon>Kitasatosporales</taxon>
        <taxon>Streptomycetaceae</taxon>
        <taxon>Streptacidiphilus</taxon>
    </lineage>
</organism>
<keyword evidence="3" id="KW-0812">Transmembrane</keyword>
<dbReference type="CDD" id="cd05830">
    <property type="entry name" value="Sortase_E"/>
    <property type="match status" value="1"/>
</dbReference>
<keyword evidence="3" id="KW-0472">Membrane</keyword>
<protein>
    <submittedName>
        <fullName evidence="4">Class E sortase</fullName>
    </submittedName>
</protein>
<dbReference type="InterPro" id="IPR023365">
    <property type="entry name" value="Sortase_dom-sf"/>
</dbReference>
<keyword evidence="5" id="KW-1185">Reference proteome</keyword>
<dbReference type="SUPFAM" id="SSF63817">
    <property type="entry name" value="Sortase"/>
    <property type="match status" value="1"/>
</dbReference>
<dbReference type="RefSeq" id="WP_196193265.1">
    <property type="nucleotide sequence ID" value="NZ_JADPRT010000003.1"/>
</dbReference>
<name>A0A931B0I8_9ACTN</name>
<feature type="active site" description="Acyl-thioester intermediate" evidence="2">
    <location>
        <position position="191"/>
    </location>
</feature>
<dbReference type="NCBIfam" id="TIGR01076">
    <property type="entry name" value="sortase_fam"/>
    <property type="match status" value="1"/>
</dbReference>
<evidence type="ECO:0000256" key="2">
    <source>
        <dbReference type="PIRSR" id="PIRSR605754-1"/>
    </source>
</evidence>
<dbReference type="InterPro" id="IPR005754">
    <property type="entry name" value="Sortase"/>
</dbReference>
<keyword evidence="3" id="KW-1133">Transmembrane helix</keyword>
<sequence length="223" mass="22956">MPTTRVSGMWSGLRFVLALLGELLLTGGAVVGLFAAWLSFGQSPQPTAEQRQTVRAIQHAFRAGTAVPPGVVALIRIPALGAGWQYPVYEGTGTTALSRGLAHYTGTAGPGGRGNFAVAGHRSSGSGFEPLADLPDSVRVGDPIVVETAAAQYVYRITGTEQTGPSDVAVLRPDQGRHADPAPGLVTVTTCTPRYGSSGRFVVFGTLVSTTKAPVGQGVASRA</sequence>
<dbReference type="Gene3D" id="2.40.260.10">
    <property type="entry name" value="Sortase"/>
    <property type="match status" value="1"/>
</dbReference>
<dbReference type="AlphaFoldDB" id="A0A931B0I8"/>
<comment type="caution">
    <text evidence="4">The sequence shown here is derived from an EMBL/GenBank/DDBJ whole genome shotgun (WGS) entry which is preliminary data.</text>
</comment>
<dbReference type="Pfam" id="PF04203">
    <property type="entry name" value="Sortase"/>
    <property type="match status" value="1"/>
</dbReference>
<dbReference type="EMBL" id="JADPRT010000003">
    <property type="protein sequence ID" value="MBF9068096.1"/>
    <property type="molecule type" value="Genomic_DNA"/>
</dbReference>
<evidence type="ECO:0000256" key="1">
    <source>
        <dbReference type="ARBA" id="ARBA00022801"/>
    </source>
</evidence>
<reference evidence="4" key="1">
    <citation type="submission" date="2020-11" db="EMBL/GenBank/DDBJ databases">
        <title>Isolation and identification of active actinomycetes.</title>
        <authorList>
            <person name="Yu B."/>
        </authorList>
    </citation>
    <scope>NUCLEOTIDE SEQUENCE</scope>
    <source>
        <strain evidence="4">NEAU-YB345</strain>
    </source>
</reference>
<dbReference type="Proteomes" id="UP000657385">
    <property type="component" value="Unassembled WGS sequence"/>
</dbReference>
<feature type="transmembrane region" description="Helical" evidence="3">
    <location>
        <begin position="12"/>
        <end position="40"/>
    </location>
</feature>
<gene>
    <name evidence="4" type="ORF">I2501_08595</name>
</gene>
<evidence type="ECO:0000313" key="5">
    <source>
        <dbReference type="Proteomes" id="UP000657385"/>
    </source>
</evidence>
<accession>A0A931B0I8</accession>
<keyword evidence="1" id="KW-0378">Hydrolase</keyword>